<dbReference type="SUPFAM" id="SSF52540">
    <property type="entry name" value="P-loop containing nucleoside triphosphate hydrolases"/>
    <property type="match status" value="1"/>
</dbReference>
<dbReference type="NCBIfam" id="NF045973">
    <property type="entry name" value="conju_CD1115"/>
    <property type="match status" value="1"/>
</dbReference>
<evidence type="ECO:0000256" key="1">
    <source>
        <dbReference type="ARBA" id="ARBA00004651"/>
    </source>
</evidence>
<evidence type="ECO:0000256" key="3">
    <source>
        <dbReference type="ARBA" id="ARBA00022475"/>
    </source>
</evidence>
<comment type="similarity">
    <text evidence="2">Belongs to the VirD4/TraG family.</text>
</comment>
<protein>
    <submittedName>
        <fullName evidence="7">Type IV secretion system protein VirD4</fullName>
    </submittedName>
</protein>
<dbReference type="PANTHER" id="PTHR37937">
    <property type="entry name" value="CONJUGATIVE TRANSFER: DNA TRANSPORT"/>
    <property type="match status" value="1"/>
</dbReference>
<dbReference type="InterPro" id="IPR027417">
    <property type="entry name" value="P-loop_NTPase"/>
</dbReference>
<sequence>MTKVAQAAPYAVLGVPAAYLADRFVAVAQNAQGATNGAKFTQALQSFPNDLSAHPLAFSTSTYPILACGGVLLMAGMMYAARDTNVYRRGEEYGSARWGTRREMRQFANRKDFSKNIILGRGCYMNMEEGNNPLCARNNNVIVIGGAGAWKTTSYIMTNLAQMNASFVVTDPKGMTVKRTGKMLEEVGGYKVKVVDFDSLKNTDHFNPFAYVYDEITLLKVIKVLIDASNGQHGKRGEPFWDKSEEMLLSALFAYLYYRYRGDGVIPGDGKLPSLADIGKLIRLLEKNDDLPSVLEIMFDEFAQKFGRENFAVTQFENMKAYQGQTRASVVAIATARFAMFDLPQVKKFIADDTLEMDRWIEEKYAVFLKIPDMGNSFDFLTTMIFLLAFRRLEERVDQEFQGEAPVPLRFMLDEFANLGVIPNIEEALSVLRSRLISIELIIQSIHQLEKNYKEVYKAFFGNCDSVVFLAGSTEPTTQKWISEDAGKQTIYTKERQNRQVQYRPMQRDLITYSEVAILRRTRALVRISSNNYFNIPKYNYKKHPNAKYFSSSPRDGNWYYFRRYDSPIDAWRDNVKKENSKLVPQSITLAQIEREKLYA</sequence>
<dbReference type="EMBL" id="FOTJ01000004">
    <property type="protein sequence ID" value="SFL29014.1"/>
    <property type="molecule type" value="Genomic_DNA"/>
</dbReference>
<dbReference type="PANTHER" id="PTHR37937:SF1">
    <property type="entry name" value="CONJUGATIVE TRANSFER: DNA TRANSPORT"/>
    <property type="match status" value="1"/>
</dbReference>
<evidence type="ECO:0000256" key="6">
    <source>
        <dbReference type="ARBA" id="ARBA00023136"/>
    </source>
</evidence>
<proteinExistence type="inferred from homology"/>
<dbReference type="Gene3D" id="3.40.50.300">
    <property type="entry name" value="P-loop containing nucleotide triphosphate hydrolases"/>
    <property type="match status" value="1"/>
</dbReference>
<evidence type="ECO:0000256" key="4">
    <source>
        <dbReference type="ARBA" id="ARBA00022692"/>
    </source>
</evidence>
<dbReference type="InterPro" id="IPR051539">
    <property type="entry name" value="T4SS-coupling_protein"/>
</dbReference>
<gene>
    <name evidence="7" type="ORF">SAMN05216438_10419</name>
</gene>
<comment type="subcellular location">
    <subcellularLocation>
        <location evidence="1">Cell membrane</location>
        <topology evidence="1">Multi-pass membrane protein</topology>
    </subcellularLocation>
</comment>
<keyword evidence="3" id="KW-1003">Cell membrane</keyword>
<dbReference type="Pfam" id="PF02534">
    <property type="entry name" value="T4SS-DNA_transf"/>
    <property type="match status" value="1"/>
</dbReference>
<dbReference type="AlphaFoldDB" id="A0A1I4GG39"/>
<evidence type="ECO:0000313" key="8">
    <source>
        <dbReference type="Proteomes" id="UP000181969"/>
    </source>
</evidence>
<keyword evidence="6" id="KW-0472">Membrane</keyword>
<evidence type="ECO:0000256" key="2">
    <source>
        <dbReference type="ARBA" id="ARBA00008806"/>
    </source>
</evidence>
<dbReference type="CDD" id="cd01127">
    <property type="entry name" value="TrwB_TraG_TraD_VirD4"/>
    <property type="match status" value="1"/>
</dbReference>
<accession>A0A1I4GG39</accession>
<dbReference type="InterPro" id="IPR003688">
    <property type="entry name" value="TraG/VirD4"/>
</dbReference>
<dbReference type="RefSeq" id="WP_074750879.1">
    <property type="nucleotide sequence ID" value="NZ_FOTJ01000004.1"/>
</dbReference>
<name>A0A1I4GG39_9LACT</name>
<keyword evidence="4" id="KW-0812">Transmembrane</keyword>
<dbReference type="OrthoDB" id="9766496at2"/>
<evidence type="ECO:0000313" key="7">
    <source>
        <dbReference type="EMBL" id="SFL29014.1"/>
    </source>
</evidence>
<dbReference type="GO" id="GO:0005886">
    <property type="term" value="C:plasma membrane"/>
    <property type="evidence" value="ECO:0007669"/>
    <property type="project" value="UniProtKB-SubCell"/>
</dbReference>
<organism evidence="7 8">
    <name type="scientific">Lactococcus garvieae</name>
    <dbReference type="NCBI Taxonomy" id="1363"/>
    <lineage>
        <taxon>Bacteria</taxon>
        <taxon>Bacillati</taxon>
        <taxon>Bacillota</taxon>
        <taxon>Bacilli</taxon>
        <taxon>Lactobacillales</taxon>
        <taxon>Streptococcaceae</taxon>
        <taxon>Lactococcus</taxon>
    </lineage>
</organism>
<dbReference type="Proteomes" id="UP000181969">
    <property type="component" value="Unassembled WGS sequence"/>
</dbReference>
<evidence type="ECO:0000256" key="5">
    <source>
        <dbReference type="ARBA" id="ARBA00022989"/>
    </source>
</evidence>
<reference evidence="7 8" key="1">
    <citation type="submission" date="2016-10" db="EMBL/GenBank/DDBJ databases">
        <authorList>
            <person name="de Groot N.N."/>
        </authorList>
    </citation>
    <scope>NUCLEOTIDE SEQUENCE [LARGE SCALE GENOMIC DNA]</scope>
    <source>
        <strain evidence="7 8">M79</strain>
    </source>
</reference>
<keyword evidence="5" id="KW-1133">Transmembrane helix</keyword>